<keyword evidence="3" id="KW-1185">Reference proteome</keyword>
<reference evidence="2 3" key="1">
    <citation type="submission" date="2024-12" db="EMBL/GenBank/DDBJ databases">
        <title>The unique morphological basis and parallel evolutionary history of personate flowers in Penstemon.</title>
        <authorList>
            <person name="Depatie T.H."/>
            <person name="Wessinger C.A."/>
        </authorList>
    </citation>
    <scope>NUCLEOTIDE SEQUENCE [LARGE SCALE GENOMIC DNA]</scope>
    <source>
        <strain evidence="2">WTNN_2</strain>
        <tissue evidence="2">Leaf</tissue>
    </source>
</reference>
<proteinExistence type="predicted"/>
<sequence length="135" mass="14877">MGGPVLYPHYVLHLPSISAFYGSRPKFGNPIFSFNETENYRLPFVSSIRANRDRSEKPPKNSSSKGEKGGNDNGKSSASSSKEEILALFKRIQSSISKGDTINSKKRSLTENEGKKPSAESLLEVLRQSRTRGKG</sequence>
<gene>
    <name evidence="2" type="ORF">ACJIZ3_006166</name>
</gene>
<evidence type="ECO:0000313" key="2">
    <source>
        <dbReference type="EMBL" id="KAL3820261.1"/>
    </source>
</evidence>
<name>A0ABD3S733_9LAMI</name>
<feature type="region of interest" description="Disordered" evidence="1">
    <location>
        <begin position="98"/>
        <end position="135"/>
    </location>
</feature>
<dbReference type="Proteomes" id="UP001634393">
    <property type="component" value="Unassembled WGS sequence"/>
</dbReference>
<dbReference type="EMBL" id="JBJXBP010000007">
    <property type="protein sequence ID" value="KAL3820261.1"/>
    <property type="molecule type" value="Genomic_DNA"/>
</dbReference>
<feature type="region of interest" description="Disordered" evidence="1">
    <location>
        <begin position="46"/>
        <end position="81"/>
    </location>
</feature>
<dbReference type="PANTHER" id="PTHR34449">
    <property type="entry name" value="RHO TERMINATION FACTOR"/>
    <property type="match status" value="1"/>
</dbReference>
<feature type="compositionally biased region" description="Basic and acidic residues" evidence="1">
    <location>
        <begin position="108"/>
        <end position="118"/>
    </location>
</feature>
<feature type="compositionally biased region" description="Basic and acidic residues" evidence="1">
    <location>
        <begin position="50"/>
        <end position="70"/>
    </location>
</feature>
<protein>
    <submittedName>
        <fullName evidence="2">Uncharacterized protein</fullName>
    </submittedName>
</protein>
<comment type="caution">
    <text evidence="2">The sequence shown here is derived from an EMBL/GenBank/DDBJ whole genome shotgun (WGS) entry which is preliminary data.</text>
</comment>
<dbReference type="AlphaFoldDB" id="A0ABD3S733"/>
<accession>A0ABD3S733</accession>
<evidence type="ECO:0000313" key="3">
    <source>
        <dbReference type="Proteomes" id="UP001634393"/>
    </source>
</evidence>
<dbReference type="PANTHER" id="PTHR34449:SF2">
    <property type="entry name" value="RHO TERMINATION FACTOR"/>
    <property type="match status" value="1"/>
</dbReference>
<organism evidence="2 3">
    <name type="scientific">Penstemon smallii</name>
    <dbReference type="NCBI Taxonomy" id="265156"/>
    <lineage>
        <taxon>Eukaryota</taxon>
        <taxon>Viridiplantae</taxon>
        <taxon>Streptophyta</taxon>
        <taxon>Embryophyta</taxon>
        <taxon>Tracheophyta</taxon>
        <taxon>Spermatophyta</taxon>
        <taxon>Magnoliopsida</taxon>
        <taxon>eudicotyledons</taxon>
        <taxon>Gunneridae</taxon>
        <taxon>Pentapetalae</taxon>
        <taxon>asterids</taxon>
        <taxon>lamiids</taxon>
        <taxon>Lamiales</taxon>
        <taxon>Plantaginaceae</taxon>
        <taxon>Cheloneae</taxon>
        <taxon>Penstemon</taxon>
    </lineage>
</organism>
<evidence type="ECO:0000256" key="1">
    <source>
        <dbReference type="SAM" id="MobiDB-lite"/>
    </source>
</evidence>